<dbReference type="GO" id="GO:0003735">
    <property type="term" value="F:structural constituent of ribosome"/>
    <property type="evidence" value="ECO:0007669"/>
    <property type="project" value="TreeGrafter"/>
</dbReference>
<evidence type="ECO:0000256" key="7">
    <source>
        <dbReference type="ARBA" id="ARBA00035140"/>
    </source>
</evidence>
<dbReference type="InterPro" id="IPR019368">
    <property type="entry name" value="Ribosomal_mS29"/>
</dbReference>
<dbReference type="Proteomes" id="UP001174934">
    <property type="component" value="Unassembled WGS sequence"/>
</dbReference>
<organism evidence="8 9">
    <name type="scientific">Bombardia bombarda</name>
    <dbReference type="NCBI Taxonomy" id="252184"/>
    <lineage>
        <taxon>Eukaryota</taxon>
        <taxon>Fungi</taxon>
        <taxon>Dikarya</taxon>
        <taxon>Ascomycota</taxon>
        <taxon>Pezizomycotina</taxon>
        <taxon>Sordariomycetes</taxon>
        <taxon>Sordariomycetidae</taxon>
        <taxon>Sordariales</taxon>
        <taxon>Lasiosphaeriaceae</taxon>
        <taxon>Bombardia</taxon>
    </lineage>
</organism>
<accession>A0AA39WZV5</accession>
<proteinExistence type="inferred from homology"/>
<evidence type="ECO:0000256" key="2">
    <source>
        <dbReference type="ARBA" id="ARBA00009863"/>
    </source>
</evidence>
<evidence type="ECO:0000256" key="3">
    <source>
        <dbReference type="ARBA" id="ARBA00022946"/>
    </source>
</evidence>
<keyword evidence="5" id="KW-0496">Mitochondrion</keyword>
<evidence type="ECO:0000256" key="1">
    <source>
        <dbReference type="ARBA" id="ARBA00004173"/>
    </source>
</evidence>
<dbReference type="PIRSF" id="PIRSF036996">
    <property type="entry name" value="RSM23"/>
    <property type="match status" value="1"/>
</dbReference>
<evidence type="ECO:0000256" key="4">
    <source>
        <dbReference type="ARBA" id="ARBA00022980"/>
    </source>
</evidence>
<dbReference type="GO" id="GO:0005763">
    <property type="term" value="C:mitochondrial small ribosomal subunit"/>
    <property type="evidence" value="ECO:0007669"/>
    <property type="project" value="InterPro"/>
</dbReference>
<gene>
    <name evidence="8" type="ORF">B0T17DRAFT_530824</name>
</gene>
<dbReference type="GO" id="GO:0032543">
    <property type="term" value="P:mitochondrial translation"/>
    <property type="evidence" value="ECO:0007669"/>
    <property type="project" value="InterPro"/>
</dbReference>
<evidence type="ECO:0000313" key="8">
    <source>
        <dbReference type="EMBL" id="KAK0624692.1"/>
    </source>
</evidence>
<sequence length="482" mass="52178">MSAPNCLRGLGLGLGLTRPVALRNVAVTAAPCAAAAAAASFSTSAYLQAIIARPKKKAVEVAFGHHRAGKKMKLSKFKKANKGDRGKAPAPGERKAYRKRILLSNNNAIPVAGLQDFAPETMLDPSSAAKVLSIPDAVVDQLRTIEAFKTTQSWSIFRKPSMLVRAETVELATRMQGAAANKQALRLVATGDKLTGKSMLLLQAMTHGLLNDWIVLNIPEGQELTTASTEYAAIPGTANPVQYMQQNYALRLIQNFRKANEKVLVRLMTVFAHPELPQNIPVNSPLLQLANSAKEPENAWPIFQALWKELMAPGRGRPPVLFTLDGLPHIMKVSDYRSATFEPVHAHDLALVRLFSDCLSGAVAFPNGGAVIAATTRSNGPRTPSMELALAQREAEQSKSVVPAPEAFVKYDERVAAALRTVQVMRLKGVSKLEARSLMEYWAASGVFRTTVDEAVVTEKWTLGGSGILGEIERAALMTMRL</sequence>
<dbReference type="Pfam" id="PF10236">
    <property type="entry name" value="DAP3"/>
    <property type="match status" value="1"/>
</dbReference>
<name>A0AA39WZV5_9PEZI</name>
<dbReference type="PANTHER" id="PTHR12810">
    <property type="entry name" value="MITOCHONDRIAL 28S RIBOSOMAL PROTEIN S29"/>
    <property type="match status" value="1"/>
</dbReference>
<dbReference type="InterPro" id="IPR017082">
    <property type="entry name" value="Ribosomal_mS29_fun"/>
</dbReference>
<comment type="caution">
    <text evidence="8">The sequence shown here is derived from an EMBL/GenBank/DDBJ whole genome shotgun (WGS) entry which is preliminary data.</text>
</comment>
<dbReference type="AlphaFoldDB" id="A0AA39WZV5"/>
<comment type="similarity">
    <text evidence="2">Belongs to the mitochondrion-specific ribosomal protein mS29 family.</text>
</comment>
<comment type="subcellular location">
    <subcellularLocation>
        <location evidence="1">Mitochondrion</location>
    </subcellularLocation>
</comment>
<keyword evidence="4 8" id="KW-0689">Ribosomal protein</keyword>
<reference evidence="8" key="1">
    <citation type="submission" date="2023-06" db="EMBL/GenBank/DDBJ databases">
        <title>Genome-scale phylogeny and comparative genomics of the fungal order Sordariales.</title>
        <authorList>
            <consortium name="Lawrence Berkeley National Laboratory"/>
            <person name="Hensen N."/>
            <person name="Bonometti L."/>
            <person name="Westerberg I."/>
            <person name="Brannstrom I.O."/>
            <person name="Guillou S."/>
            <person name="Cros-Aarteil S."/>
            <person name="Calhoun S."/>
            <person name="Haridas S."/>
            <person name="Kuo A."/>
            <person name="Mondo S."/>
            <person name="Pangilinan J."/>
            <person name="Riley R."/>
            <person name="LaButti K."/>
            <person name="Andreopoulos B."/>
            <person name="Lipzen A."/>
            <person name="Chen C."/>
            <person name="Yanf M."/>
            <person name="Daum C."/>
            <person name="Ng V."/>
            <person name="Clum A."/>
            <person name="Steindorff A."/>
            <person name="Ohm R."/>
            <person name="Martin F."/>
            <person name="Silar P."/>
            <person name="Natvig D."/>
            <person name="Lalanne C."/>
            <person name="Gautier V."/>
            <person name="Ament-velasquez S.L."/>
            <person name="Kruys A."/>
            <person name="Hutchinson M.I."/>
            <person name="Powell A.J."/>
            <person name="Barry K."/>
            <person name="Miller A.N."/>
            <person name="Grigoriev I.V."/>
            <person name="Debuchy R."/>
            <person name="Gladieux P."/>
            <person name="Thoren M.H."/>
            <person name="Johannesson H."/>
        </authorList>
    </citation>
    <scope>NUCLEOTIDE SEQUENCE</scope>
    <source>
        <strain evidence="8">SMH3391-2</strain>
    </source>
</reference>
<keyword evidence="6" id="KW-0687">Ribonucleoprotein</keyword>
<evidence type="ECO:0000256" key="5">
    <source>
        <dbReference type="ARBA" id="ARBA00023128"/>
    </source>
</evidence>
<keyword evidence="3" id="KW-0809">Transit peptide</keyword>
<protein>
    <recommendedName>
        <fullName evidence="7">Small ribosomal subunit protein mS29</fullName>
    </recommendedName>
</protein>
<evidence type="ECO:0000313" key="9">
    <source>
        <dbReference type="Proteomes" id="UP001174934"/>
    </source>
</evidence>
<dbReference type="EMBL" id="JAULSR010000003">
    <property type="protein sequence ID" value="KAK0624692.1"/>
    <property type="molecule type" value="Genomic_DNA"/>
</dbReference>
<dbReference type="PANTHER" id="PTHR12810:SF0">
    <property type="entry name" value="SMALL RIBOSOMAL SUBUNIT PROTEIN MS29"/>
    <property type="match status" value="1"/>
</dbReference>
<evidence type="ECO:0000256" key="6">
    <source>
        <dbReference type="ARBA" id="ARBA00023274"/>
    </source>
</evidence>
<keyword evidence="9" id="KW-1185">Reference proteome</keyword>